<dbReference type="Proteomes" id="UP000685013">
    <property type="component" value="Chromosome 20"/>
</dbReference>
<dbReference type="AlphaFoldDB" id="A0AAV6LUS1"/>
<feature type="non-terminal residue" evidence="1">
    <location>
        <position position="1"/>
    </location>
</feature>
<reference evidence="1 2" key="1">
    <citation type="journal article" date="2021" name="Hortic Res">
        <title>The domestication of Cucurbita argyrosperma as revealed by the genome of its wild relative.</title>
        <authorList>
            <person name="Barrera-Redondo J."/>
            <person name="Sanchez-de la Vega G."/>
            <person name="Aguirre-Liguori J.A."/>
            <person name="Castellanos-Morales G."/>
            <person name="Gutierrez-Guerrero Y.T."/>
            <person name="Aguirre-Dugua X."/>
            <person name="Aguirre-Planter E."/>
            <person name="Tenaillon M.I."/>
            <person name="Lira-Saade R."/>
            <person name="Eguiarte L.E."/>
        </authorList>
    </citation>
    <scope>NUCLEOTIDE SEQUENCE [LARGE SCALE GENOMIC DNA]</scope>
    <source>
        <strain evidence="1">JBR-2021</strain>
    </source>
</reference>
<protein>
    <recommendedName>
        <fullName evidence="3">Rab-GAP TBC domain-containing protein</fullName>
    </recommendedName>
</protein>
<evidence type="ECO:0000313" key="2">
    <source>
        <dbReference type="Proteomes" id="UP000685013"/>
    </source>
</evidence>
<evidence type="ECO:0000313" key="1">
    <source>
        <dbReference type="EMBL" id="KAG6570751.1"/>
    </source>
</evidence>
<organism evidence="1 2">
    <name type="scientific">Cucurbita argyrosperma subsp. sororia</name>
    <dbReference type="NCBI Taxonomy" id="37648"/>
    <lineage>
        <taxon>Eukaryota</taxon>
        <taxon>Viridiplantae</taxon>
        <taxon>Streptophyta</taxon>
        <taxon>Embryophyta</taxon>
        <taxon>Tracheophyta</taxon>
        <taxon>Spermatophyta</taxon>
        <taxon>Magnoliopsida</taxon>
        <taxon>eudicotyledons</taxon>
        <taxon>Gunneridae</taxon>
        <taxon>Pentapetalae</taxon>
        <taxon>rosids</taxon>
        <taxon>fabids</taxon>
        <taxon>Cucurbitales</taxon>
        <taxon>Cucurbitaceae</taxon>
        <taxon>Cucurbiteae</taxon>
        <taxon>Cucurbita</taxon>
    </lineage>
</organism>
<accession>A0AAV6LUS1</accession>
<keyword evidence="2" id="KW-1185">Reference proteome</keyword>
<dbReference type="EMBL" id="JAGKQH010000020">
    <property type="protein sequence ID" value="KAG6570751.1"/>
    <property type="molecule type" value="Genomic_DNA"/>
</dbReference>
<gene>
    <name evidence="1" type="ORF">SDJN03_29666</name>
</gene>
<evidence type="ECO:0008006" key="3">
    <source>
        <dbReference type="Google" id="ProtNLM"/>
    </source>
</evidence>
<sequence length="89" mass="10495">MVRKICALMVSDYVTTRCDVSSRRPVPPAVDYFVPCQQRRVKDSTFLALKTLKLRLGVPDFTRFYLSFWEKLNNLPARVRILIWREVGF</sequence>
<proteinExistence type="predicted"/>
<name>A0AAV6LUS1_9ROSI</name>
<comment type="caution">
    <text evidence="1">The sequence shown here is derived from an EMBL/GenBank/DDBJ whole genome shotgun (WGS) entry which is preliminary data.</text>
</comment>